<dbReference type="EnsemblMetazoa" id="HelroT169105">
    <property type="protein sequence ID" value="HelroP169105"/>
    <property type="gene ID" value="HelroG169105"/>
</dbReference>
<dbReference type="AlphaFoldDB" id="T1F1E5"/>
<dbReference type="EMBL" id="KB096023">
    <property type="protein sequence ID" value="ESO09160.1"/>
    <property type="molecule type" value="Genomic_DNA"/>
</dbReference>
<evidence type="ECO:0000313" key="1">
    <source>
        <dbReference type="EMBL" id="ESO09160.1"/>
    </source>
</evidence>
<accession>T1F1E5</accession>
<dbReference type="InParanoid" id="T1F1E5"/>
<reference evidence="3" key="1">
    <citation type="submission" date="2012-12" db="EMBL/GenBank/DDBJ databases">
        <authorList>
            <person name="Hellsten U."/>
            <person name="Grimwood J."/>
            <person name="Chapman J.A."/>
            <person name="Shapiro H."/>
            <person name="Aerts A."/>
            <person name="Otillar R.P."/>
            <person name="Terry A.Y."/>
            <person name="Boore J.L."/>
            <person name="Simakov O."/>
            <person name="Marletaz F."/>
            <person name="Cho S.-J."/>
            <person name="Edsinger-Gonzales E."/>
            <person name="Havlak P."/>
            <person name="Kuo D.-H."/>
            <person name="Larsson T."/>
            <person name="Lv J."/>
            <person name="Arendt D."/>
            <person name="Savage R."/>
            <person name="Osoegawa K."/>
            <person name="de Jong P."/>
            <person name="Lindberg D.R."/>
            <person name="Seaver E.C."/>
            <person name="Weisblat D.A."/>
            <person name="Putnam N.H."/>
            <person name="Grigoriev I.V."/>
            <person name="Rokhsar D.S."/>
        </authorList>
    </citation>
    <scope>NUCLEOTIDE SEQUENCE</scope>
</reference>
<dbReference type="PANTHER" id="PTHR37445:SF3">
    <property type="entry name" value="ZINC FINGER PHD-TYPE DOMAIN-CONTAINING PROTEIN"/>
    <property type="match status" value="1"/>
</dbReference>
<dbReference type="CTD" id="20202645"/>
<dbReference type="EMBL" id="AMQM01003177">
    <property type="status" value="NOT_ANNOTATED_CDS"/>
    <property type="molecule type" value="Genomic_DNA"/>
</dbReference>
<dbReference type="EMBL" id="AMQM01003176">
    <property type="status" value="NOT_ANNOTATED_CDS"/>
    <property type="molecule type" value="Genomic_DNA"/>
</dbReference>
<evidence type="ECO:0000313" key="3">
    <source>
        <dbReference type="Proteomes" id="UP000015101"/>
    </source>
</evidence>
<dbReference type="RefSeq" id="XP_009013182.1">
    <property type="nucleotide sequence ID" value="XM_009014934.1"/>
</dbReference>
<dbReference type="Proteomes" id="UP000015101">
    <property type="component" value="Unassembled WGS sequence"/>
</dbReference>
<dbReference type="PANTHER" id="PTHR37445">
    <property type="entry name" value="PROTEIN CBG24663"/>
    <property type="match status" value="1"/>
</dbReference>
<dbReference type="KEGG" id="hro:HELRODRAFT_169105"/>
<dbReference type="GeneID" id="20202645"/>
<proteinExistence type="predicted"/>
<name>T1F1E5_HELRO</name>
<keyword evidence="3" id="KW-1185">Reference proteome</keyword>
<gene>
    <name evidence="2" type="primary">20202645</name>
    <name evidence="1" type="ORF">HELRODRAFT_169105</name>
</gene>
<organism evidence="2 3">
    <name type="scientific">Helobdella robusta</name>
    <name type="common">Californian leech</name>
    <dbReference type="NCBI Taxonomy" id="6412"/>
    <lineage>
        <taxon>Eukaryota</taxon>
        <taxon>Metazoa</taxon>
        <taxon>Spiralia</taxon>
        <taxon>Lophotrochozoa</taxon>
        <taxon>Annelida</taxon>
        <taxon>Clitellata</taxon>
        <taxon>Hirudinea</taxon>
        <taxon>Rhynchobdellida</taxon>
        <taxon>Glossiphoniidae</taxon>
        <taxon>Helobdella</taxon>
    </lineage>
</organism>
<dbReference type="HOGENOM" id="CLU_706521_0_0_1"/>
<protein>
    <submittedName>
        <fullName evidence="1 2">Uncharacterized protein</fullName>
    </submittedName>
</protein>
<sequence length="388" mass="43491">MSTRAKTKSDSLKNFSCFRCGCVSNLTLIPDDVYCFIQKYNNFKWFCDICNNVSPDTKSSAEIDTNLLARAVDRSKQELMIKIDGLTDASKIIESELRNIRCAVKLNDEKLSNINHAVDEMRTGSGGVSTSWTDIVSKEVKKNIDVINVEAKNVQKKLNDATDIKEREQNLVLFRLAEGDDDKERVMKIFNHLTRNEVAEKAVVKVTRLGKKQKNFNEASGKGKPAKIGNEERSVVLGVLNIRSIITKFSSIYGLIHEGLDIFILTESWRGSADNISIGLSMPPGYQFVDRLRSHDPHHGGGTLDLIVTSHNIAVSEAKVYPSGIYSDHGLVQRSSMNFENRWVLRSALNFASDGEVVREVVREVGREFQMKGQEKAKVDLARVFNTS</sequence>
<reference evidence="1 3" key="2">
    <citation type="journal article" date="2013" name="Nature">
        <title>Insights into bilaterian evolution from three spiralian genomes.</title>
        <authorList>
            <person name="Simakov O."/>
            <person name="Marletaz F."/>
            <person name="Cho S.J."/>
            <person name="Edsinger-Gonzales E."/>
            <person name="Havlak P."/>
            <person name="Hellsten U."/>
            <person name="Kuo D.H."/>
            <person name="Larsson T."/>
            <person name="Lv J."/>
            <person name="Arendt D."/>
            <person name="Savage R."/>
            <person name="Osoegawa K."/>
            <person name="de Jong P."/>
            <person name="Grimwood J."/>
            <person name="Chapman J.A."/>
            <person name="Shapiro H."/>
            <person name="Aerts A."/>
            <person name="Otillar R.P."/>
            <person name="Terry A.Y."/>
            <person name="Boore J.L."/>
            <person name="Grigoriev I.V."/>
            <person name="Lindberg D.R."/>
            <person name="Seaver E.C."/>
            <person name="Weisblat D.A."/>
            <person name="Putnam N.H."/>
            <person name="Rokhsar D.S."/>
        </authorList>
    </citation>
    <scope>NUCLEOTIDE SEQUENCE</scope>
</reference>
<reference evidence="2" key="3">
    <citation type="submission" date="2015-06" db="UniProtKB">
        <authorList>
            <consortium name="EnsemblMetazoa"/>
        </authorList>
    </citation>
    <scope>IDENTIFICATION</scope>
</reference>
<evidence type="ECO:0000313" key="2">
    <source>
        <dbReference type="EnsemblMetazoa" id="HelroP169105"/>
    </source>
</evidence>